<feature type="domain" description="Tyrosinase copper-binding" evidence="10">
    <location>
        <begin position="108"/>
        <end position="125"/>
    </location>
</feature>
<evidence type="ECO:0000256" key="3">
    <source>
        <dbReference type="ARBA" id="ARBA00022723"/>
    </source>
</evidence>
<dbReference type="RefSeq" id="XP_040657708.1">
    <property type="nucleotide sequence ID" value="XM_040802675.1"/>
</dbReference>
<dbReference type="SUPFAM" id="SSF48056">
    <property type="entry name" value="Di-copper centre-containing domain"/>
    <property type="match status" value="1"/>
</dbReference>
<keyword evidence="4" id="KW-0186">Copper</keyword>
<dbReference type="PANTHER" id="PTHR11474:SF76">
    <property type="entry name" value="SHKT DOMAIN-CONTAINING PROTEIN"/>
    <property type="match status" value="1"/>
</dbReference>
<evidence type="ECO:0000256" key="6">
    <source>
        <dbReference type="ARBA" id="ARBA00048233"/>
    </source>
</evidence>
<feature type="signal peptide" evidence="9">
    <location>
        <begin position="1"/>
        <end position="21"/>
    </location>
</feature>
<evidence type="ECO:0000256" key="2">
    <source>
        <dbReference type="ARBA" id="ARBA00011906"/>
    </source>
</evidence>
<evidence type="ECO:0000259" key="11">
    <source>
        <dbReference type="PROSITE" id="PS00498"/>
    </source>
</evidence>
<keyword evidence="13" id="KW-1185">Reference proteome</keyword>
<reference evidence="12 13" key="1">
    <citation type="journal article" date="2016" name="Sci. Rep.">
        <title>Insights into Adaptations to a Near-Obligate Nematode Endoparasitic Lifestyle from the Finished Genome of Drechmeria coniospora.</title>
        <authorList>
            <person name="Zhang L."/>
            <person name="Zhou Z."/>
            <person name="Guo Q."/>
            <person name="Fokkens L."/>
            <person name="Miskei M."/>
            <person name="Pocsi I."/>
            <person name="Zhang W."/>
            <person name="Chen M."/>
            <person name="Wang L."/>
            <person name="Sun Y."/>
            <person name="Donzelli B.G."/>
            <person name="Gibson D.M."/>
            <person name="Nelson D.R."/>
            <person name="Luo J.G."/>
            <person name="Rep M."/>
            <person name="Liu H."/>
            <person name="Yang S."/>
            <person name="Wang J."/>
            <person name="Krasnoff S.B."/>
            <person name="Xu Y."/>
            <person name="Molnar I."/>
            <person name="Lin M."/>
        </authorList>
    </citation>
    <scope>NUCLEOTIDE SEQUENCE [LARGE SCALE GENOMIC DNA]</scope>
    <source>
        <strain evidence="12 13">ARSEF 6962</strain>
    </source>
</reference>
<dbReference type="EMBL" id="LAYC01000002">
    <property type="protein sequence ID" value="KYK58356.1"/>
    <property type="molecule type" value="Genomic_DNA"/>
</dbReference>
<evidence type="ECO:0000256" key="1">
    <source>
        <dbReference type="ARBA" id="ARBA00009928"/>
    </source>
</evidence>
<dbReference type="EC" id="1.14.18.1" evidence="2"/>
<dbReference type="Proteomes" id="UP000076580">
    <property type="component" value="Chromosome 02"/>
</dbReference>
<feature type="region of interest" description="Disordered" evidence="8">
    <location>
        <begin position="397"/>
        <end position="419"/>
    </location>
</feature>
<dbReference type="OrthoDB" id="6132182at2759"/>
<dbReference type="InterPro" id="IPR008922">
    <property type="entry name" value="Di-copper_centre_dom_sf"/>
</dbReference>
<evidence type="ECO:0000256" key="8">
    <source>
        <dbReference type="SAM" id="MobiDB-lite"/>
    </source>
</evidence>
<dbReference type="PROSITE" id="PS00498">
    <property type="entry name" value="TYROSINASE_2"/>
    <property type="match status" value="1"/>
</dbReference>
<dbReference type="STRING" id="98403.A0A151GMN0"/>
<evidence type="ECO:0000256" key="7">
    <source>
        <dbReference type="ARBA" id="ARBA00048881"/>
    </source>
</evidence>
<evidence type="ECO:0000313" key="13">
    <source>
        <dbReference type="Proteomes" id="UP000076580"/>
    </source>
</evidence>
<dbReference type="InterPro" id="IPR002227">
    <property type="entry name" value="Tyrosinase_Cu-bd"/>
</dbReference>
<dbReference type="GeneID" id="63718012"/>
<comment type="similarity">
    <text evidence="1">Belongs to the tyrosinase family.</text>
</comment>
<dbReference type="GO" id="GO:0046872">
    <property type="term" value="F:metal ion binding"/>
    <property type="evidence" value="ECO:0007669"/>
    <property type="project" value="UniProtKB-KW"/>
</dbReference>
<dbReference type="GO" id="GO:0004503">
    <property type="term" value="F:tyrosinase activity"/>
    <property type="evidence" value="ECO:0007669"/>
    <property type="project" value="UniProtKB-EC"/>
</dbReference>
<dbReference type="PROSITE" id="PS00497">
    <property type="entry name" value="TYROSINASE_1"/>
    <property type="match status" value="1"/>
</dbReference>
<feature type="chain" id="PRO_5007580719" description="tyrosinase" evidence="9">
    <location>
        <begin position="22"/>
        <end position="554"/>
    </location>
</feature>
<evidence type="ECO:0000256" key="9">
    <source>
        <dbReference type="SAM" id="SignalP"/>
    </source>
</evidence>
<organism evidence="12 13">
    <name type="scientific">Drechmeria coniospora</name>
    <name type="common">Nematophagous fungus</name>
    <name type="synonym">Meria coniospora</name>
    <dbReference type="NCBI Taxonomy" id="98403"/>
    <lineage>
        <taxon>Eukaryota</taxon>
        <taxon>Fungi</taxon>
        <taxon>Dikarya</taxon>
        <taxon>Ascomycota</taxon>
        <taxon>Pezizomycotina</taxon>
        <taxon>Sordariomycetes</taxon>
        <taxon>Hypocreomycetidae</taxon>
        <taxon>Hypocreales</taxon>
        <taxon>Ophiocordycipitaceae</taxon>
        <taxon>Drechmeria</taxon>
    </lineage>
</organism>
<comment type="catalytic activity">
    <reaction evidence="7">
        <text>L-tyrosine + O2 = L-dopaquinone + H2O</text>
        <dbReference type="Rhea" id="RHEA:18117"/>
        <dbReference type="ChEBI" id="CHEBI:15377"/>
        <dbReference type="ChEBI" id="CHEBI:15379"/>
        <dbReference type="ChEBI" id="CHEBI:57924"/>
        <dbReference type="ChEBI" id="CHEBI:58315"/>
        <dbReference type="EC" id="1.14.18.1"/>
    </reaction>
</comment>
<keyword evidence="9" id="KW-0732">Signal</keyword>
<dbReference type="GO" id="GO:0042438">
    <property type="term" value="P:melanin biosynthetic process"/>
    <property type="evidence" value="ECO:0007669"/>
    <property type="project" value="UniProtKB-KW"/>
</dbReference>
<feature type="domain" description="Tyrosinase copper-binding" evidence="11">
    <location>
        <begin position="292"/>
        <end position="303"/>
    </location>
</feature>
<dbReference type="InParanoid" id="A0A151GMN0"/>
<protein>
    <recommendedName>
        <fullName evidence="2">tyrosinase</fullName>
        <ecNumber evidence="2">1.14.18.1</ecNumber>
    </recommendedName>
</protein>
<evidence type="ECO:0000256" key="4">
    <source>
        <dbReference type="ARBA" id="ARBA00023008"/>
    </source>
</evidence>
<evidence type="ECO:0000313" key="12">
    <source>
        <dbReference type="EMBL" id="KYK58356.1"/>
    </source>
</evidence>
<dbReference type="PRINTS" id="PR00092">
    <property type="entry name" value="TYROSINASE"/>
</dbReference>
<dbReference type="Pfam" id="PF00264">
    <property type="entry name" value="Tyrosinase"/>
    <property type="match status" value="1"/>
</dbReference>
<sequence length="554" mass="61375">MLPTIATATALVLGLASPALGQNPYAITGVSVPRGWTPQLREDINDLQRAGGPKWDLYVQALSAMQESNAVDPLSYFQISGIHGMPYTQWNNTGAGIQGNSWMGYCPHGEDLFLPWHRPYVVLFEQSLVEAARRIALRYPAQDQPRYRAAAEQLRSPYWDWATDSRVPPVTTQQQLTINVTVNGAVQARSVRNPLWSYQMPQQALNGQFGTFDRRPNTIRCVGNGIRYPDTADMRLASRQFKSWSYDALTRARSFADFTSGASIGLENIHNAVHVDAACGNQFGNPNVAAFDPLFMLHHTNVDRLWAYWQAMNPSQDMFQNSYRGGARFSTPGGTTITSRSPLQPFYGNDRVVHTSESVRSIRSFNYAYRGLEYWNTNAEQMRQNAVRLINQMYGPVRSPPPMSGPPGPPGGPPGSVPVIEPVPKRRYFARISADREDLPRPCQIEIFYNNKRASSLAVLAIPETGKVAAGLPLDEALEADGVTELPVNEARARILKSLRIQVTKTDGTVAPTPEKLQLVLEEVMVTPPRSDADLPKFSSPILTPITPGEKPKA</sequence>
<name>A0A151GMN0_DRECN</name>
<proteinExistence type="inferred from homology"/>
<keyword evidence="5" id="KW-0470">Melanin biosynthesis</keyword>
<dbReference type="Gene3D" id="1.10.1280.10">
    <property type="entry name" value="Di-copper center containing domain from catechol oxidase"/>
    <property type="match status" value="1"/>
</dbReference>
<evidence type="ECO:0000256" key="5">
    <source>
        <dbReference type="ARBA" id="ARBA00023101"/>
    </source>
</evidence>
<dbReference type="PANTHER" id="PTHR11474">
    <property type="entry name" value="TYROSINASE FAMILY MEMBER"/>
    <property type="match status" value="1"/>
</dbReference>
<evidence type="ECO:0000259" key="10">
    <source>
        <dbReference type="PROSITE" id="PS00497"/>
    </source>
</evidence>
<keyword evidence="3" id="KW-0479">Metal-binding</keyword>
<dbReference type="AlphaFoldDB" id="A0A151GMN0"/>
<accession>A0A151GMN0</accession>
<comment type="caution">
    <text evidence="12">The sequence shown here is derived from an EMBL/GenBank/DDBJ whole genome shotgun (WGS) entry which is preliminary data.</text>
</comment>
<feature type="compositionally biased region" description="Pro residues" evidence="8">
    <location>
        <begin position="398"/>
        <end position="416"/>
    </location>
</feature>
<dbReference type="InterPro" id="IPR050316">
    <property type="entry name" value="Tyrosinase/Hemocyanin"/>
</dbReference>
<gene>
    <name evidence="12" type="ORF">DCS_05369</name>
</gene>
<comment type="catalytic activity">
    <reaction evidence="6">
        <text>2 L-dopa + O2 = 2 L-dopaquinone + 2 H2O</text>
        <dbReference type="Rhea" id="RHEA:34287"/>
        <dbReference type="ChEBI" id="CHEBI:15377"/>
        <dbReference type="ChEBI" id="CHEBI:15379"/>
        <dbReference type="ChEBI" id="CHEBI:57504"/>
        <dbReference type="ChEBI" id="CHEBI:57924"/>
        <dbReference type="EC" id="1.14.18.1"/>
    </reaction>
</comment>